<evidence type="ECO:0000256" key="2">
    <source>
        <dbReference type="SAM" id="SignalP"/>
    </source>
</evidence>
<keyword evidence="2" id="KW-0732">Signal</keyword>
<accession>A0ABS1KQ01</accession>
<dbReference type="InterPro" id="IPR036278">
    <property type="entry name" value="Sialidase_sf"/>
</dbReference>
<feature type="chain" id="PRO_5046305949" evidence="2">
    <location>
        <begin position="20"/>
        <end position="431"/>
    </location>
</feature>
<dbReference type="RefSeq" id="WP_202008652.1">
    <property type="nucleotide sequence ID" value="NZ_JAERRB010000002.1"/>
</dbReference>
<dbReference type="Proteomes" id="UP000613030">
    <property type="component" value="Unassembled WGS sequence"/>
</dbReference>
<name>A0ABS1KQ01_9BACT</name>
<proteinExistence type="predicted"/>
<feature type="region of interest" description="Disordered" evidence="1">
    <location>
        <begin position="182"/>
        <end position="202"/>
    </location>
</feature>
<feature type="signal peptide" evidence="2">
    <location>
        <begin position="1"/>
        <end position="19"/>
    </location>
</feature>
<organism evidence="3 4">
    <name type="scientific">Chryseolinea lacunae</name>
    <dbReference type="NCBI Taxonomy" id="2801331"/>
    <lineage>
        <taxon>Bacteria</taxon>
        <taxon>Pseudomonadati</taxon>
        <taxon>Bacteroidota</taxon>
        <taxon>Cytophagia</taxon>
        <taxon>Cytophagales</taxon>
        <taxon>Fulvivirgaceae</taxon>
        <taxon>Chryseolinea</taxon>
    </lineage>
</organism>
<dbReference type="CDD" id="cd15482">
    <property type="entry name" value="Sialidase_non-viral"/>
    <property type="match status" value="1"/>
</dbReference>
<evidence type="ECO:0000313" key="4">
    <source>
        <dbReference type="Proteomes" id="UP000613030"/>
    </source>
</evidence>
<evidence type="ECO:0000313" key="3">
    <source>
        <dbReference type="EMBL" id="MBL0741298.1"/>
    </source>
</evidence>
<reference evidence="3 4" key="1">
    <citation type="submission" date="2021-01" db="EMBL/GenBank/DDBJ databases">
        <title>Chryseolinea sp. Jin1 Genome sequencing and assembly.</title>
        <authorList>
            <person name="Kim I."/>
        </authorList>
    </citation>
    <scope>NUCLEOTIDE SEQUENCE [LARGE SCALE GENOMIC DNA]</scope>
    <source>
        <strain evidence="3 4">Jin1</strain>
    </source>
</reference>
<dbReference type="SUPFAM" id="SSF50939">
    <property type="entry name" value="Sialidases"/>
    <property type="match status" value="1"/>
</dbReference>
<keyword evidence="4" id="KW-1185">Reference proteome</keyword>
<dbReference type="EMBL" id="JAERRB010000002">
    <property type="protein sequence ID" value="MBL0741298.1"/>
    <property type="molecule type" value="Genomic_DNA"/>
</dbReference>
<dbReference type="Gene3D" id="2.120.10.10">
    <property type="match status" value="2"/>
</dbReference>
<evidence type="ECO:0000256" key="1">
    <source>
        <dbReference type="SAM" id="MobiDB-lite"/>
    </source>
</evidence>
<comment type="caution">
    <text evidence="3">The sequence shown here is derived from an EMBL/GenBank/DDBJ whole genome shotgun (WGS) entry which is preliminary data.</text>
</comment>
<protein>
    <submittedName>
        <fullName evidence="3">Exo-alpha-sialidase</fullName>
    </submittedName>
</protein>
<sequence length="431" mass="46749">MRKMPWLAALCCVSMGATAQIKNIKVEDAPAGATAFDATIAITADKIPSIVVAIPPDRVLSSQDAQTWTPAKFTSTSVVAGSPRLLADSDGGLYAFHTAKNENNFSHILCHISKDGGKTWEEGASAGGNPPKDQLNPGVSLDSKNNLMLTWTEFDKFKSDDAACQSRIMISTSSNGKKWAKPVALSQTPGDCKDDSGSAEGSMPGMTADGKAFVAWANQNKIFMDRSFNGGDMWLTNDIGVTEQRGGWNIKVPGYAQVRSLPTFMVDKSKGKLRGSLYVVWADQRSGTDDTDVWFMRSLNYGDNWTSPIRIGQESKGHQFMPAFTIDPENGNLYILYFDRHATTDTQTDVYLAYSSNGGQDFQNVKVSETSFVPTEMPGVEMRNSIAAGKGIITPLWTRIDDGKASVWTAVIKETDIIAPPVAAGKTKKKK</sequence>
<gene>
    <name evidence="3" type="ORF">JI741_08705</name>
</gene>